<reference evidence="2 3" key="1">
    <citation type="submission" date="2024-03" db="EMBL/GenBank/DDBJ databases">
        <title>High-quality draft genome sequence of Oceanobacter sp. wDCs-4.</title>
        <authorList>
            <person name="Dong C."/>
        </authorList>
    </citation>
    <scope>NUCLEOTIDE SEQUENCE [LARGE SCALE GENOMIC DNA]</scope>
    <source>
        <strain evidence="3">wDCs-4</strain>
    </source>
</reference>
<dbReference type="SUPFAM" id="SSF52833">
    <property type="entry name" value="Thioredoxin-like"/>
    <property type="match status" value="1"/>
</dbReference>
<evidence type="ECO:0000313" key="3">
    <source>
        <dbReference type="Proteomes" id="UP001620597"/>
    </source>
</evidence>
<dbReference type="Pfam" id="PF00085">
    <property type="entry name" value="Thioredoxin"/>
    <property type="match status" value="1"/>
</dbReference>
<protein>
    <submittedName>
        <fullName evidence="2">Tetratricopeptide repeat protein</fullName>
    </submittedName>
</protein>
<proteinExistence type="predicted"/>
<dbReference type="RefSeq" id="WP_416205288.1">
    <property type="nucleotide sequence ID" value="NZ_JBBKTX010000005.1"/>
</dbReference>
<keyword evidence="3" id="KW-1185">Reference proteome</keyword>
<comment type="caution">
    <text evidence="2">The sequence shown here is derived from an EMBL/GenBank/DDBJ whole genome shotgun (WGS) entry which is preliminary data.</text>
</comment>
<dbReference type="CDD" id="cd02947">
    <property type="entry name" value="TRX_family"/>
    <property type="match status" value="1"/>
</dbReference>
<dbReference type="EMBL" id="JBBKTX010000005">
    <property type="protein sequence ID" value="MFK4751932.1"/>
    <property type="molecule type" value="Genomic_DNA"/>
</dbReference>
<dbReference type="PANTHER" id="PTHR45663:SF11">
    <property type="entry name" value="GEO12009P1"/>
    <property type="match status" value="1"/>
</dbReference>
<dbReference type="Gene3D" id="3.40.30.10">
    <property type="entry name" value="Glutaredoxin"/>
    <property type="match status" value="1"/>
</dbReference>
<evidence type="ECO:0000259" key="1">
    <source>
        <dbReference type="PROSITE" id="PS51352"/>
    </source>
</evidence>
<dbReference type="InterPro" id="IPR011990">
    <property type="entry name" value="TPR-like_helical_dom_sf"/>
</dbReference>
<feature type="domain" description="Thioredoxin" evidence="1">
    <location>
        <begin position="1"/>
        <end position="109"/>
    </location>
</feature>
<dbReference type="Proteomes" id="UP001620597">
    <property type="component" value="Unassembled WGS sequence"/>
</dbReference>
<dbReference type="Gene3D" id="1.25.40.10">
    <property type="entry name" value="Tetratricopeptide repeat domain"/>
    <property type="match status" value="1"/>
</dbReference>
<dbReference type="Pfam" id="PF14561">
    <property type="entry name" value="TPR_20"/>
    <property type="match status" value="1"/>
</dbReference>
<gene>
    <name evidence="2" type="ORF">WG929_05870</name>
</gene>
<accession>A0ABW8NG46</accession>
<dbReference type="PROSITE" id="PS51352">
    <property type="entry name" value="THIOREDOXIN_2"/>
    <property type="match status" value="1"/>
</dbReference>
<organism evidence="2 3">
    <name type="scientific">Oceanobacter antarcticus</name>
    <dbReference type="NCBI Taxonomy" id="3133425"/>
    <lineage>
        <taxon>Bacteria</taxon>
        <taxon>Pseudomonadati</taxon>
        <taxon>Pseudomonadota</taxon>
        <taxon>Gammaproteobacteria</taxon>
        <taxon>Oceanospirillales</taxon>
        <taxon>Oceanospirillaceae</taxon>
        <taxon>Oceanobacter</taxon>
    </lineage>
</organism>
<dbReference type="PANTHER" id="PTHR45663">
    <property type="entry name" value="GEO12009P1"/>
    <property type="match status" value="1"/>
</dbReference>
<dbReference type="InterPro" id="IPR036249">
    <property type="entry name" value="Thioredoxin-like_sf"/>
</dbReference>
<sequence>MSNMPPEPTAFLPYVVSLSQNSLVLIDFQASWCSPCKALLPVLERLEQEFSPQLQLVVVDVEQQPELMAIMQVRGLPSVLLYYHGREVSRFTTALPEGQIRQLLAPYIQQPGDRLRKQAEQCITRQDWQQGLALWRQLIEQQPGNAADVARYCQRLMDASKQQPQLLSEVSVLLDNAAAHIQRDPAIQQALSRWHLLQRRENNLDALRQRFRHRPTPANRLALAQELAAEEQYDQAFKLLIGLLRRPCPDNLEKQGQALLIELINILPDRARANRYRREWFSHQRRRGWSEEPDQTD</sequence>
<name>A0ABW8NG46_9GAMM</name>
<dbReference type="InterPro" id="IPR013766">
    <property type="entry name" value="Thioredoxin_domain"/>
</dbReference>
<evidence type="ECO:0000313" key="2">
    <source>
        <dbReference type="EMBL" id="MFK4751932.1"/>
    </source>
</evidence>